<sequence>MASRFISHSLLKEHILSSFPEQRQKRVFCCARRSRIDQRQIFLLCSAKVCRKDASQRFLASRRFLAFLLGSCLPYRLTEMVNQPARPGVILLLPFATAYHP</sequence>
<organism evidence="1 2">
    <name type="scientific">Salix viminalis</name>
    <name type="common">Common osier</name>
    <name type="synonym">Basket willow</name>
    <dbReference type="NCBI Taxonomy" id="40686"/>
    <lineage>
        <taxon>Eukaryota</taxon>
        <taxon>Viridiplantae</taxon>
        <taxon>Streptophyta</taxon>
        <taxon>Embryophyta</taxon>
        <taxon>Tracheophyta</taxon>
        <taxon>Spermatophyta</taxon>
        <taxon>Magnoliopsida</taxon>
        <taxon>eudicotyledons</taxon>
        <taxon>Gunneridae</taxon>
        <taxon>Pentapetalae</taxon>
        <taxon>rosids</taxon>
        <taxon>fabids</taxon>
        <taxon>Malpighiales</taxon>
        <taxon>Salicaceae</taxon>
        <taxon>Saliceae</taxon>
        <taxon>Salix</taxon>
    </lineage>
</organism>
<comment type="caution">
    <text evidence="1">The sequence shown here is derived from an EMBL/GenBank/DDBJ whole genome shotgun (WGS) entry which is preliminary data.</text>
</comment>
<reference evidence="1" key="1">
    <citation type="submission" date="2022-11" db="EMBL/GenBank/DDBJ databases">
        <authorList>
            <person name="Hyden B.L."/>
            <person name="Feng K."/>
            <person name="Yates T."/>
            <person name="Jawdy S."/>
            <person name="Smart L.B."/>
            <person name="Muchero W."/>
        </authorList>
    </citation>
    <scope>NUCLEOTIDE SEQUENCE</scope>
    <source>
        <tissue evidence="1">Shoot tip</tissue>
    </source>
</reference>
<name>A0A9Q0QBF0_SALVM</name>
<evidence type="ECO:0000313" key="2">
    <source>
        <dbReference type="Proteomes" id="UP001151529"/>
    </source>
</evidence>
<keyword evidence="2" id="KW-1185">Reference proteome</keyword>
<accession>A0A9Q0QBF0</accession>
<evidence type="ECO:0000313" key="1">
    <source>
        <dbReference type="EMBL" id="KAJ6703049.1"/>
    </source>
</evidence>
<gene>
    <name evidence="1" type="ORF">OIU85_029061</name>
</gene>
<dbReference type="EMBL" id="JAPFFL010000009">
    <property type="protein sequence ID" value="KAJ6703049.1"/>
    <property type="molecule type" value="Genomic_DNA"/>
</dbReference>
<feature type="non-terminal residue" evidence="1">
    <location>
        <position position="101"/>
    </location>
</feature>
<proteinExistence type="predicted"/>
<dbReference type="AlphaFoldDB" id="A0A9Q0QBF0"/>
<protein>
    <submittedName>
        <fullName evidence="1">Uncharacterized protein</fullName>
    </submittedName>
</protein>
<reference evidence="1" key="2">
    <citation type="journal article" date="2023" name="Int. J. Mol. Sci.">
        <title>De Novo Assembly and Annotation of 11 Diverse Shrub Willow (Salix) Genomes Reveals Novel Gene Organization in Sex-Linked Regions.</title>
        <authorList>
            <person name="Hyden B."/>
            <person name="Feng K."/>
            <person name="Yates T.B."/>
            <person name="Jawdy S."/>
            <person name="Cereghino C."/>
            <person name="Smart L.B."/>
            <person name="Muchero W."/>
        </authorList>
    </citation>
    <scope>NUCLEOTIDE SEQUENCE [LARGE SCALE GENOMIC DNA]</scope>
    <source>
        <tissue evidence="1">Shoot tip</tissue>
    </source>
</reference>
<dbReference type="Proteomes" id="UP001151529">
    <property type="component" value="Chromosome 3"/>
</dbReference>